<dbReference type="PANTHER" id="PTHR40621:SF6">
    <property type="entry name" value="AP-1-LIKE TRANSCRIPTION FACTOR YAP1-RELATED"/>
    <property type="match status" value="1"/>
</dbReference>
<feature type="region of interest" description="Disordered" evidence="3">
    <location>
        <begin position="74"/>
        <end position="100"/>
    </location>
</feature>
<protein>
    <recommendedName>
        <fullName evidence="4">BZIP domain-containing protein</fullName>
    </recommendedName>
</protein>
<sequence>MATSSNPSQAIYALHQAVALSKFPGSPQSFASIQVGPRTGNEFHSPEFNPVGGIPLVKDDLASMWQVPLSMSPSLARSANTGPVDTASGKNKKRQEQNRNAQRLYRQRKAQYVQSLLSHINEIHTRHTTLQNSYNALYHETESLQGQVQTLKEQLEFWSRVEVVLLKTPQGDRTIAESGTALPEDYSLYPDLSYHIGS</sequence>
<evidence type="ECO:0000259" key="4">
    <source>
        <dbReference type="PROSITE" id="PS50217"/>
    </source>
</evidence>
<proteinExistence type="predicted"/>
<gene>
    <name evidence="5" type="ORF">BJX63DRAFT_379799</name>
</gene>
<comment type="caution">
    <text evidence="5">The sequence shown here is derived from an EMBL/GenBank/DDBJ whole genome shotgun (WGS) entry which is preliminary data.</text>
</comment>
<evidence type="ECO:0000313" key="5">
    <source>
        <dbReference type="EMBL" id="KAL2820636.1"/>
    </source>
</evidence>
<dbReference type="SUPFAM" id="SSF57959">
    <property type="entry name" value="Leucine zipper domain"/>
    <property type="match status" value="1"/>
</dbReference>
<dbReference type="InterPro" id="IPR004827">
    <property type="entry name" value="bZIP"/>
</dbReference>
<dbReference type="PROSITE" id="PS50217">
    <property type="entry name" value="BZIP"/>
    <property type="match status" value="1"/>
</dbReference>
<dbReference type="Gene3D" id="1.20.5.170">
    <property type="match status" value="1"/>
</dbReference>
<dbReference type="InterPro" id="IPR046347">
    <property type="entry name" value="bZIP_sf"/>
</dbReference>
<keyword evidence="6" id="KW-1185">Reference proteome</keyword>
<organism evidence="5 6">
    <name type="scientific">Aspergillus granulosus</name>
    <dbReference type="NCBI Taxonomy" id="176169"/>
    <lineage>
        <taxon>Eukaryota</taxon>
        <taxon>Fungi</taxon>
        <taxon>Dikarya</taxon>
        <taxon>Ascomycota</taxon>
        <taxon>Pezizomycotina</taxon>
        <taxon>Eurotiomycetes</taxon>
        <taxon>Eurotiomycetidae</taxon>
        <taxon>Eurotiales</taxon>
        <taxon>Aspergillaceae</taxon>
        <taxon>Aspergillus</taxon>
        <taxon>Aspergillus subgen. Nidulantes</taxon>
    </lineage>
</organism>
<evidence type="ECO:0000313" key="6">
    <source>
        <dbReference type="Proteomes" id="UP001610334"/>
    </source>
</evidence>
<dbReference type="InterPro" id="IPR050936">
    <property type="entry name" value="AP-1-like"/>
</dbReference>
<reference evidence="5 6" key="1">
    <citation type="submission" date="2024-07" db="EMBL/GenBank/DDBJ databases">
        <title>Section-level genome sequencing and comparative genomics of Aspergillus sections Usti and Cavernicolus.</title>
        <authorList>
            <consortium name="Lawrence Berkeley National Laboratory"/>
            <person name="Nybo J.L."/>
            <person name="Vesth T.C."/>
            <person name="Theobald S."/>
            <person name="Frisvad J.C."/>
            <person name="Larsen T.O."/>
            <person name="Kjaerboelling I."/>
            <person name="Rothschild-Mancinelli K."/>
            <person name="Lyhne E.K."/>
            <person name="Kogle M.E."/>
            <person name="Barry K."/>
            <person name="Clum A."/>
            <person name="Na H."/>
            <person name="Ledsgaard L."/>
            <person name="Lin J."/>
            <person name="Lipzen A."/>
            <person name="Kuo A."/>
            <person name="Riley R."/>
            <person name="Mondo S."/>
            <person name="Labutti K."/>
            <person name="Haridas S."/>
            <person name="Pangalinan J."/>
            <person name="Salamov A.A."/>
            <person name="Simmons B.A."/>
            <person name="Magnuson J.K."/>
            <person name="Chen J."/>
            <person name="Drula E."/>
            <person name="Henrissat B."/>
            <person name="Wiebenga A."/>
            <person name="Lubbers R.J."/>
            <person name="Gomes A.C."/>
            <person name="Makela M.R."/>
            <person name="Stajich J."/>
            <person name="Grigoriev I.V."/>
            <person name="Mortensen U.H."/>
            <person name="De Vries R.P."/>
            <person name="Baker S.E."/>
            <person name="Andersen M.R."/>
        </authorList>
    </citation>
    <scope>NUCLEOTIDE SEQUENCE [LARGE SCALE GENOMIC DNA]</scope>
    <source>
        <strain evidence="5 6">CBS 588.65</strain>
    </source>
</reference>
<dbReference type="Pfam" id="PF00170">
    <property type="entry name" value="bZIP_1"/>
    <property type="match status" value="1"/>
</dbReference>
<dbReference type="EMBL" id="JBFXLT010000006">
    <property type="protein sequence ID" value="KAL2820636.1"/>
    <property type="molecule type" value="Genomic_DNA"/>
</dbReference>
<keyword evidence="2" id="KW-0539">Nucleus</keyword>
<dbReference type="SMART" id="SM00338">
    <property type="entry name" value="BRLZ"/>
    <property type="match status" value="1"/>
</dbReference>
<evidence type="ECO:0000256" key="2">
    <source>
        <dbReference type="ARBA" id="ARBA00023242"/>
    </source>
</evidence>
<name>A0ABR4HYR2_9EURO</name>
<dbReference type="PANTHER" id="PTHR40621">
    <property type="entry name" value="TRANSCRIPTION FACTOR KAPC-RELATED"/>
    <property type="match status" value="1"/>
</dbReference>
<feature type="domain" description="BZIP" evidence="4">
    <location>
        <begin position="88"/>
        <end position="151"/>
    </location>
</feature>
<evidence type="ECO:0000256" key="3">
    <source>
        <dbReference type="SAM" id="MobiDB-lite"/>
    </source>
</evidence>
<evidence type="ECO:0000256" key="1">
    <source>
        <dbReference type="ARBA" id="ARBA00004123"/>
    </source>
</evidence>
<dbReference type="Proteomes" id="UP001610334">
    <property type="component" value="Unassembled WGS sequence"/>
</dbReference>
<dbReference type="CDD" id="cd14688">
    <property type="entry name" value="bZIP_YAP"/>
    <property type="match status" value="1"/>
</dbReference>
<accession>A0ABR4HYR2</accession>
<feature type="compositionally biased region" description="Polar residues" evidence="3">
    <location>
        <begin position="74"/>
        <end position="83"/>
    </location>
</feature>
<comment type="subcellular location">
    <subcellularLocation>
        <location evidence="1">Nucleus</location>
    </subcellularLocation>
</comment>